<evidence type="ECO:0000256" key="5">
    <source>
        <dbReference type="ARBA" id="ARBA00022989"/>
    </source>
</evidence>
<comment type="caution">
    <text evidence="8">The sequence shown here is derived from an EMBL/GenBank/DDBJ whole genome shotgun (WGS) entry which is preliminary data.</text>
</comment>
<reference evidence="8 9" key="1">
    <citation type="journal article" date="2018" name="Evol. Lett.">
        <title>Horizontal gene cluster transfer increased hallucinogenic mushroom diversity.</title>
        <authorList>
            <person name="Reynolds H.T."/>
            <person name="Vijayakumar V."/>
            <person name="Gluck-Thaler E."/>
            <person name="Korotkin H.B."/>
            <person name="Matheny P.B."/>
            <person name="Slot J.C."/>
        </authorList>
    </citation>
    <scope>NUCLEOTIDE SEQUENCE [LARGE SCALE GENOMIC DNA]</scope>
    <source>
        <strain evidence="8 9">2629</strain>
    </source>
</reference>
<evidence type="ECO:0000256" key="6">
    <source>
        <dbReference type="ARBA" id="ARBA00023136"/>
    </source>
</evidence>
<comment type="caution">
    <text evidence="7">Lacks conserved residue(s) required for the propagation of feature annotation.</text>
</comment>
<comment type="subunit">
    <text evidence="7">Component of the dolichol-phosphate mannose (DPM) synthase complex.</text>
</comment>
<name>A0A409VJE7_9AGAR</name>
<keyword evidence="4 7" id="KW-0256">Endoplasmic reticulum</keyword>
<evidence type="ECO:0000256" key="3">
    <source>
        <dbReference type="ARBA" id="ARBA00022692"/>
    </source>
</evidence>
<organism evidence="8 9">
    <name type="scientific">Panaeolus cyanescens</name>
    <dbReference type="NCBI Taxonomy" id="181874"/>
    <lineage>
        <taxon>Eukaryota</taxon>
        <taxon>Fungi</taxon>
        <taxon>Dikarya</taxon>
        <taxon>Basidiomycota</taxon>
        <taxon>Agaricomycotina</taxon>
        <taxon>Agaricomycetes</taxon>
        <taxon>Agaricomycetidae</taxon>
        <taxon>Agaricales</taxon>
        <taxon>Agaricineae</taxon>
        <taxon>Galeropsidaceae</taxon>
        <taxon>Panaeolus</taxon>
    </lineage>
</organism>
<gene>
    <name evidence="8" type="ORF">CVT24_007184</name>
</gene>
<evidence type="ECO:0000313" key="9">
    <source>
        <dbReference type="Proteomes" id="UP000284842"/>
    </source>
</evidence>
<dbReference type="OrthoDB" id="2014333at2759"/>
<dbReference type="GO" id="GO:0005789">
    <property type="term" value="C:endoplasmic reticulum membrane"/>
    <property type="evidence" value="ECO:0007669"/>
    <property type="project" value="UniProtKB-SubCell"/>
</dbReference>
<keyword evidence="5 7" id="KW-1133">Transmembrane helix</keyword>
<evidence type="ECO:0000256" key="4">
    <source>
        <dbReference type="ARBA" id="ARBA00022824"/>
    </source>
</evidence>
<comment type="subcellular location">
    <subcellularLocation>
        <location evidence="1 7">Endoplasmic reticulum membrane</location>
        <topology evidence="1 7">Multi-pass membrane protein</topology>
    </subcellularLocation>
</comment>
<dbReference type="Pfam" id="PF08285">
    <property type="entry name" value="DPM3"/>
    <property type="match status" value="1"/>
</dbReference>
<dbReference type="AlphaFoldDB" id="A0A409VJE7"/>
<evidence type="ECO:0000256" key="1">
    <source>
        <dbReference type="ARBA" id="ARBA00004477"/>
    </source>
</evidence>
<dbReference type="InterPro" id="IPR013174">
    <property type="entry name" value="DPM3"/>
</dbReference>
<comment type="similarity">
    <text evidence="2 7">Belongs to the DPM3 family.</text>
</comment>
<evidence type="ECO:0000256" key="7">
    <source>
        <dbReference type="RuleBase" id="RU365085"/>
    </source>
</evidence>
<evidence type="ECO:0000256" key="2">
    <source>
        <dbReference type="ARBA" id="ARBA00010430"/>
    </source>
</evidence>
<protein>
    <recommendedName>
        <fullName evidence="7">Dolichol-phosphate mannosyltransferase subunit 3</fullName>
    </recommendedName>
</protein>
<dbReference type="STRING" id="181874.A0A409VJE7"/>
<evidence type="ECO:0000313" key="8">
    <source>
        <dbReference type="EMBL" id="PPQ66347.1"/>
    </source>
</evidence>
<sequence length="141" mass="16042">MARAHRVAFVGALTVIAYLLTLYNVLSIPLVDKEIADEILPVIPWWLLVAFGSYSLWSIGFGLVTLRECPEAYNELLGVSPIFDIRARMSVRVRSLRSSLLDFLFSFDPLHSDYTYVRAKMTLAGFSFYDRLLILLFSSLN</sequence>
<dbReference type="InParanoid" id="A0A409VJE7"/>
<dbReference type="EMBL" id="NHTK01006045">
    <property type="protein sequence ID" value="PPQ66347.1"/>
    <property type="molecule type" value="Genomic_DNA"/>
</dbReference>
<feature type="transmembrane region" description="Helical" evidence="7">
    <location>
        <begin position="43"/>
        <end position="66"/>
    </location>
</feature>
<dbReference type="UniPathway" id="UPA00378"/>
<keyword evidence="9" id="KW-1185">Reference proteome</keyword>
<proteinExistence type="inferred from homology"/>
<dbReference type="Proteomes" id="UP000284842">
    <property type="component" value="Unassembled WGS sequence"/>
</dbReference>
<comment type="function">
    <text evidence="7">Stabilizer subunit of the dolichol-phosphate mannose (DPM) synthase complex; tethers catalytic subunit to the ER.</text>
</comment>
<comment type="pathway">
    <text evidence="7">Protein modification; protein glycosylation.</text>
</comment>
<keyword evidence="6 7" id="KW-0472">Membrane</keyword>
<keyword evidence="3 7" id="KW-0812">Transmembrane</keyword>
<accession>A0A409VJE7</accession>